<dbReference type="InterPro" id="IPR036565">
    <property type="entry name" value="Mur-like_cat_sf"/>
</dbReference>
<organism evidence="5 6">
    <name type="scientific">Patella caerulea</name>
    <name type="common">Rayed Mediterranean limpet</name>
    <dbReference type="NCBI Taxonomy" id="87958"/>
    <lineage>
        <taxon>Eukaryota</taxon>
        <taxon>Metazoa</taxon>
        <taxon>Spiralia</taxon>
        <taxon>Lophotrochozoa</taxon>
        <taxon>Mollusca</taxon>
        <taxon>Gastropoda</taxon>
        <taxon>Patellogastropoda</taxon>
        <taxon>Patelloidea</taxon>
        <taxon>Patellidae</taxon>
        <taxon>Patella</taxon>
    </lineage>
</organism>
<keyword evidence="2" id="KW-0436">Ligase</keyword>
<accession>A0AAN8Q379</accession>
<dbReference type="AlphaFoldDB" id="A0AAN8Q379"/>
<keyword evidence="6" id="KW-1185">Reference proteome</keyword>
<dbReference type="PANTHER" id="PTHR11136">
    <property type="entry name" value="FOLYLPOLYGLUTAMATE SYNTHASE-RELATED"/>
    <property type="match status" value="1"/>
</dbReference>
<dbReference type="GO" id="GO:0005739">
    <property type="term" value="C:mitochondrion"/>
    <property type="evidence" value="ECO:0007669"/>
    <property type="project" value="TreeGrafter"/>
</dbReference>
<dbReference type="PANTHER" id="PTHR11136:SF5">
    <property type="entry name" value="FOLYLPOLYGLUTAMATE SYNTHASE, MITOCHONDRIAL"/>
    <property type="match status" value="1"/>
</dbReference>
<dbReference type="Gene3D" id="3.40.1190.10">
    <property type="entry name" value="Mur-like, catalytic domain"/>
    <property type="match status" value="1"/>
</dbReference>
<dbReference type="PROSITE" id="PS01011">
    <property type="entry name" value="FOLYLPOLYGLU_SYNT_1"/>
    <property type="match status" value="1"/>
</dbReference>
<evidence type="ECO:0000256" key="3">
    <source>
        <dbReference type="ARBA" id="ARBA00022741"/>
    </source>
</evidence>
<evidence type="ECO:0000256" key="1">
    <source>
        <dbReference type="ARBA" id="ARBA00008276"/>
    </source>
</evidence>
<proteinExistence type="inferred from homology"/>
<evidence type="ECO:0008006" key="7">
    <source>
        <dbReference type="Google" id="ProtNLM"/>
    </source>
</evidence>
<evidence type="ECO:0000256" key="2">
    <source>
        <dbReference type="ARBA" id="ARBA00022598"/>
    </source>
</evidence>
<dbReference type="Proteomes" id="UP001347796">
    <property type="component" value="Unassembled WGS sequence"/>
</dbReference>
<comment type="similarity">
    <text evidence="1">Belongs to the folylpolyglutamate synthase family.</text>
</comment>
<dbReference type="EMBL" id="JAZGQO010000001">
    <property type="protein sequence ID" value="KAK6196391.1"/>
    <property type="molecule type" value="Genomic_DNA"/>
</dbReference>
<protein>
    <recommendedName>
        <fullName evidence="7">Folylpoly-gamma-glutamate synthetase</fullName>
    </recommendedName>
</protein>
<gene>
    <name evidence="5" type="ORF">SNE40_001625</name>
</gene>
<dbReference type="SUPFAM" id="SSF53623">
    <property type="entry name" value="MurD-like peptide ligases, catalytic domain"/>
    <property type="match status" value="1"/>
</dbReference>
<keyword evidence="4" id="KW-0067">ATP-binding</keyword>
<name>A0AAN8Q379_PATCE</name>
<dbReference type="NCBIfam" id="TIGR01499">
    <property type="entry name" value="folC"/>
    <property type="match status" value="1"/>
</dbReference>
<reference evidence="5 6" key="1">
    <citation type="submission" date="2024-01" db="EMBL/GenBank/DDBJ databases">
        <title>The genome of the rayed Mediterranean limpet Patella caerulea (Linnaeus, 1758).</title>
        <authorList>
            <person name="Anh-Thu Weber A."/>
            <person name="Halstead-Nussloch G."/>
        </authorList>
    </citation>
    <scope>NUCLEOTIDE SEQUENCE [LARGE SCALE GENOMIC DNA]</scope>
    <source>
        <strain evidence="5">AATW-2023a</strain>
        <tissue evidence="5">Whole specimen</tissue>
    </source>
</reference>
<keyword evidence="3" id="KW-0547">Nucleotide-binding</keyword>
<evidence type="ECO:0000313" key="5">
    <source>
        <dbReference type="EMBL" id="KAK6196391.1"/>
    </source>
</evidence>
<dbReference type="InterPro" id="IPR001645">
    <property type="entry name" value="Folylpolyglutamate_synth"/>
</dbReference>
<dbReference type="GO" id="GO:0004326">
    <property type="term" value="F:tetrahydrofolylpolyglutamate synthase activity"/>
    <property type="evidence" value="ECO:0007669"/>
    <property type="project" value="InterPro"/>
</dbReference>
<dbReference type="GO" id="GO:0005829">
    <property type="term" value="C:cytosol"/>
    <property type="evidence" value="ECO:0007669"/>
    <property type="project" value="TreeGrafter"/>
</dbReference>
<dbReference type="GO" id="GO:0005524">
    <property type="term" value="F:ATP binding"/>
    <property type="evidence" value="ECO:0007669"/>
    <property type="project" value="UniProtKB-KW"/>
</dbReference>
<sequence length="350" mass="39126">MVASVLMQSLKSNNGQRMGKTYEEAVRTLNSLQSNAETLEKIRASGDHPRGRNLHNMEKFILRSGLELEDVDELSVIHISGTKGKGSTAAFSESILRHQGYKTGFFSSPHLVEVRERFRINGKPIAKELFSSKFWNVYNKLNGSKIDYDGLMPPYFAFLTVLSCHIFLEERVDVTILEVGIGGEYDSTNFIRHPVVCGVTSLGLDHTSILGNTIESIAWNKAGIFKTDVPAVTVEQSPEAMMVIHERSVEKKNPVYVALPLPDHEKITLGIHGCKQRLNAGLAVQLCRLWKNSIAKKDIDMNTNCIANEVLSESNICGIPVLNTDRLTDEEKQGKCQEIKILKKFCQKHI</sequence>
<evidence type="ECO:0000256" key="4">
    <source>
        <dbReference type="ARBA" id="ARBA00022840"/>
    </source>
</evidence>
<evidence type="ECO:0000313" key="6">
    <source>
        <dbReference type="Proteomes" id="UP001347796"/>
    </source>
</evidence>
<dbReference type="InterPro" id="IPR018109">
    <property type="entry name" value="Folylpolyglutamate_synth_CS"/>
</dbReference>
<comment type="caution">
    <text evidence="5">The sequence shown here is derived from an EMBL/GenBank/DDBJ whole genome shotgun (WGS) entry which is preliminary data.</text>
</comment>